<accession>A0A143QQ68</accession>
<reference evidence="2 3" key="1">
    <citation type="journal article" date="2016" name="Genome Announc.">
        <title>Complete Genome and Plasmid Sequences for Rhodococcus fascians D188 and Draft Sequences for Rhodococcus Isolates PBTS 1 and PBTS 2.</title>
        <authorList>
            <person name="Stamler R.A."/>
            <person name="Vereecke D."/>
            <person name="Zhang Y."/>
            <person name="Schilkey F."/>
            <person name="Devitt N."/>
            <person name="Randall J.J."/>
        </authorList>
    </citation>
    <scope>NUCLEOTIDE SEQUENCE [LARGE SCALE GENOMIC DNA]</scope>
    <source>
        <strain evidence="2 3">PBTS2</strain>
    </source>
</reference>
<dbReference type="PANTHER" id="PTHR13136">
    <property type="entry name" value="TESTIS DEVELOPMENT PROTEIN PRTD"/>
    <property type="match status" value="1"/>
</dbReference>
<proteinExistence type="predicted"/>
<dbReference type="EMBL" id="CP015220">
    <property type="protein sequence ID" value="AMY25121.1"/>
    <property type="molecule type" value="Genomic_DNA"/>
</dbReference>
<evidence type="ECO:0000313" key="2">
    <source>
        <dbReference type="EMBL" id="AMY25121.1"/>
    </source>
</evidence>
<organism evidence="2 3">
    <name type="scientific">Rhodococcoides fascians</name>
    <name type="common">Rhodococcus fascians</name>
    <dbReference type="NCBI Taxonomy" id="1828"/>
    <lineage>
        <taxon>Bacteria</taxon>
        <taxon>Bacillati</taxon>
        <taxon>Actinomycetota</taxon>
        <taxon>Actinomycetes</taxon>
        <taxon>Mycobacteriales</taxon>
        <taxon>Nocardiaceae</taxon>
        <taxon>Rhodococcoides</taxon>
    </lineage>
</organism>
<dbReference type="Proteomes" id="UP000076038">
    <property type="component" value="Chromosome"/>
</dbReference>
<dbReference type="OrthoDB" id="652634at2"/>
<dbReference type="RefSeq" id="WP_032370465.1">
    <property type="nucleotide sequence ID" value="NZ_CAKKLU010000004.1"/>
</dbReference>
<dbReference type="InterPro" id="IPR046879">
    <property type="entry name" value="KANL3/Tex30_Abhydrolase"/>
</dbReference>
<dbReference type="InterPro" id="IPR026555">
    <property type="entry name" value="NSL3/Tex30"/>
</dbReference>
<evidence type="ECO:0000259" key="1">
    <source>
        <dbReference type="Pfam" id="PF20408"/>
    </source>
</evidence>
<reference evidence="3" key="2">
    <citation type="submission" date="2016-04" db="EMBL/GenBank/DDBJ databases">
        <title>Complete Genome and Plasmid Sequences for Rhodococcus fascians D188 and Draft Sequences for Rhodococcus spp. Isolates PBTS 1 and PBTS 2.</title>
        <authorList>
            <person name="Stamer R."/>
            <person name="Vereecke D."/>
            <person name="Zhang Y."/>
            <person name="Schilkey F."/>
            <person name="Devitt N."/>
            <person name="Randall J."/>
        </authorList>
    </citation>
    <scope>NUCLEOTIDE SEQUENCE [LARGE SCALE GENOMIC DNA]</scope>
    <source>
        <strain evidence="3">PBTS2</strain>
    </source>
</reference>
<dbReference type="KEGG" id="rhs:A3Q41_03835"/>
<dbReference type="GeneID" id="93553994"/>
<dbReference type="PANTHER" id="PTHR13136:SF11">
    <property type="entry name" value="TESTIS-EXPRESSED PROTEIN 30"/>
    <property type="match status" value="1"/>
</dbReference>
<dbReference type="Pfam" id="PF20408">
    <property type="entry name" value="Abhydrolase_11"/>
    <property type="match status" value="1"/>
</dbReference>
<keyword evidence="3" id="KW-1185">Reference proteome</keyword>
<dbReference type="PATRIC" id="fig|1653479.3.peg.3890"/>
<evidence type="ECO:0000313" key="3">
    <source>
        <dbReference type="Proteomes" id="UP000076038"/>
    </source>
</evidence>
<dbReference type="SUPFAM" id="SSF53474">
    <property type="entry name" value="alpha/beta-Hydrolases"/>
    <property type="match status" value="1"/>
</dbReference>
<name>A0A143QQ68_RHOFA</name>
<sequence>MAEHDVPDAPADIELGGGVAFLHTPPIPSRGGLALTHGAGGNCGSVLLQNIASMWAAAGFTVLRFDLPFRVRKAKGPPHPSRSEEDRMGIAAAVDRLRAETDGFVVFGGHSYGGRQGSMIASEQPGLVDGLVLTSYPLHPPGKPDKLRTHHLPDLRTPTVVLHGTKDPFATTEELGAAFALVPAPTLLIDIDGAGHDLAPAKYDAAQRTLDAAVSLFESLPADRPGVVPLFDPSR</sequence>
<protein>
    <recommendedName>
        <fullName evidence="1">KANL3/Tex30 alpha/beta hydrolase-like domain-containing protein</fullName>
    </recommendedName>
</protein>
<dbReference type="AlphaFoldDB" id="A0A143QQ68"/>
<feature type="domain" description="KANL3/Tex30 alpha/beta hydrolase-like" evidence="1">
    <location>
        <begin position="33"/>
        <end position="206"/>
    </location>
</feature>
<gene>
    <name evidence="2" type="ORF">A3Q41_03835</name>
</gene>
<dbReference type="InterPro" id="IPR029058">
    <property type="entry name" value="AB_hydrolase_fold"/>
</dbReference>
<dbReference type="Gene3D" id="3.40.50.1820">
    <property type="entry name" value="alpha/beta hydrolase"/>
    <property type="match status" value="1"/>
</dbReference>